<comment type="caution">
    <text evidence="3">The sequence shown here is derived from an EMBL/GenBank/DDBJ whole genome shotgun (WGS) entry which is preliminary data.</text>
</comment>
<reference evidence="4" key="1">
    <citation type="journal article" date="2019" name="Int. J. Syst. Evol. Microbiol.">
        <title>The Global Catalogue of Microorganisms (GCM) 10K type strain sequencing project: providing services to taxonomists for standard genome sequencing and annotation.</title>
        <authorList>
            <consortium name="The Broad Institute Genomics Platform"/>
            <consortium name="The Broad Institute Genome Sequencing Center for Infectious Disease"/>
            <person name="Wu L."/>
            <person name="Ma J."/>
        </authorList>
    </citation>
    <scope>NUCLEOTIDE SEQUENCE [LARGE SCALE GENOMIC DNA]</scope>
    <source>
        <strain evidence="4">CCUG 62982</strain>
    </source>
</reference>
<feature type="compositionally biased region" description="Basic and acidic residues" evidence="1">
    <location>
        <begin position="105"/>
        <end position="116"/>
    </location>
</feature>
<keyword evidence="2" id="KW-0732">Signal</keyword>
<feature type="chain" id="PRO_5045221674" evidence="2">
    <location>
        <begin position="33"/>
        <end position="339"/>
    </location>
</feature>
<dbReference type="RefSeq" id="WP_264945285.1">
    <property type="nucleotide sequence ID" value="NZ_JAPDRA010000007.1"/>
</dbReference>
<dbReference type="InterPro" id="IPR007939">
    <property type="entry name" value="Cu-R_B_prcur"/>
</dbReference>
<organism evidence="3 4">
    <name type="scientific">Sphingomonas canadensis</name>
    <dbReference type="NCBI Taxonomy" id="1219257"/>
    <lineage>
        <taxon>Bacteria</taxon>
        <taxon>Pseudomonadati</taxon>
        <taxon>Pseudomonadota</taxon>
        <taxon>Alphaproteobacteria</taxon>
        <taxon>Sphingomonadales</taxon>
        <taxon>Sphingomonadaceae</taxon>
        <taxon>Sphingomonas</taxon>
    </lineage>
</organism>
<evidence type="ECO:0000256" key="2">
    <source>
        <dbReference type="SAM" id="SignalP"/>
    </source>
</evidence>
<sequence length="339" mass="36329">MSTLFPRRHTLRTSGAALLLGMAPLGAIPAHAQHQHEPAPQESPSPSPADPSSPGAPPMEGMDRGAHPAAAGPSPDQSMAGMDMSGQSGGATMRMGAMQGGRAPADARDPNAHADGYENSTLPGFERADQISVGKVLIDELEFVRSQGQNGIAWSAQITQGGDSDKLWIRSQGVKLAHEPVDSDTSVEAFWWHATGPFWGRMLGVRQDVGPGAHSWLAAGIEGLAPYWFDIELTGYLGDDGRVAARAKASFDLRLTNRLILTPQAEVNAYSTSNVERSLGSGFTSAELGVRLRYEVARKVAPYIGYVWEPSFGSTADLRRARGERVSEGRFVAGLRLWW</sequence>
<gene>
    <name evidence="3" type="ORF">ACFQ1E_13980</name>
</gene>
<dbReference type="Pfam" id="PF05275">
    <property type="entry name" value="CopB"/>
    <property type="match status" value="1"/>
</dbReference>
<dbReference type="InterPro" id="IPR006311">
    <property type="entry name" value="TAT_signal"/>
</dbReference>
<dbReference type="EMBL" id="JBHTJG010000007">
    <property type="protein sequence ID" value="MFD0947455.1"/>
    <property type="molecule type" value="Genomic_DNA"/>
</dbReference>
<dbReference type="InterPro" id="IPR036709">
    <property type="entry name" value="Autotransporte_beta_dom_sf"/>
</dbReference>
<dbReference type="Proteomes" id="UP001596977">
    <property type="component" value="Unassembled WGS sequence"/>
</dbReference>
<dbReference type="PROSITE" id="PS51318">
    <property type="entry name" value="TAT"/>
    <property type="match status" value="1"/>
</dbReference>
<keyword evidence="4" id="KW-1185">Reference proteome</keyword>
<accession>A0ABW3H9S7</accession>
<feature type="signal peptide" evidence="2">
    <location>
        <begin position="1"/>
        <end position="32"/>
    </location>
</feature>
<evidence type="ECO:0000256" key="1">
    <source>
        <dbReference type="SAM" id="MobiDB-lite"/>
    </source>
</evidence>
<dbReference type="SUPFAM" id="SSF103515">
    <property type="entry name" value="Autotransporter"/>
    <property type="match status" value="1"/>
</dbReference>
<evidence type="ECO:0000313" key="4">
    <source>
        <dbReference type="Proteomes" id="UP001596977"/>
    </source>
</evidence>
<protein>
    <submittedName>
        <fullName evidence="3">Copper resistance protein B</fullName>
    </submittedName>
</protein>
<evidence type="ECO:0000313" key="3">
    <source>
        <dbReference type="EMBL" id="MFD0947455.1"/>
    </source>
</evidence>
<feature type="compositionally biased region" description="Pro residues" evidence="1">
    <location>
        <begin position="41"/>
        <end position="57"/>
    </location>
</feature>
<feature type="region of interest" description="Disordered" evidence="1">
    <location>
        <begin position="28"/>
        <end position="121"/>
    </location>
</feature>
<proteinExistence type="predicted"/>
<name>A0ABW3H9S7_9SPHN</name>